<accession>A0A6N7XK72</accession>
<name>A0A6N7XK72_9FIRM</name>
<dbReference type="InterPro" id="IPR036388">
    <property type="entry name" value="WH-like_DNA-bd_sf"/>
</dbReference>
<dbReference type="InterPro" id="IPR007627">
    <property type="entry name" value="RNA_pol_sigma70_r2"/>
</dbReference>
<dbReference type="InterPro" id="IPR013249">
    <property type="entry name" value="RNA_pol_sigma70_r4_t2"/>
</dbReference>
<proteinExistence type="inferred from homology"/>
<dbReference type="InterPro" id="IPR013324">
    <property type="entry name" value="RNA_pol_sigma_r3/r4-like"/>
</dbReference>
<evidence type="ECO:0000256" key="3">
    <source>
        <dbReference type="ARBA" id="ARBA00023082"/>
    </source>
</evidence>
<evidence type="ECO:0000313" key="7">
    <source>
        <dbReference type="EMBL" id="MSU01182.1"/>
    </source>
</evidence>
<evidence type="ECO:0000256" key="2">
    <source>
        <dbReference type="ARBA" id="ARBA00023015"/>
    </source>
</evidence>
<dbReference type="Pfam" id="PF08281">
    <property type="entry name" value="Sigma70_r4_2"/>
    <property type="match status" value="1"/>
</dbReference>
<evidence type="ECO:0000256" key="1">
    <source>
        <dbReference type="ARBA" id="ARBA00010641"/>
    </source>
</evidence>
<comment type="caution">
    <text evidence="7">The sequence shown here is derived from an EMBL/GenBank/DDBJ whole genome shotgun (WGS) entry which is preliminary data.</text>
</comment>
<evidence type="ECO:0000259" key="5">
    <source>
        <dbReference type="Pfam" id="PF04542"/>
    </source>
</evidence>
<comment type="similarity">
    <text evidence="1">Belongs to the sigma-70 factor family. ECF subfamily.</text>
</comment>
<dbReference type="GO" id="GO:0003677">
    <property type="term" value="F:DNA binding"/>
    <property type="evidence" value="ECO:0007669"/>
    <property type="project" value="InterPro"/>
</dbReference>
<feature type="domain" description="RNA polymerase sigma factor 70 region 4 type 2" evidence="6">
    <location>
        <begin position="121"/>
        <end position="173"/>
    </location>
</feature>
<dbReference type="NCBIfam" id="TIGR02937">
    <property type="entry name" value="sigma70-ECF"/>
    <property type="match status" value="1"/>
</dbReference>
<dbReference type="AlphaFoldDB" id="A0A6N7XK72"/>
<dbReference type="Pfam" id="PF04542">
    <property type="entry name" value="Sigma70_r2"/>
    <property type="match status" value="1"/>
</dbReference>
<dbReference type="PANTHER" id="PTHR43133">
    <property type="entry name" value="RNA POLYMERASE ECF-TYPE SIGMA FACTO"/>
    <property type="match status" value="1"/>
</dbReference>
<reference evidence="7 8" key="1">
    <citation type="submission" date="2019-09" db="EMBL/GenBank/DDBJ databases">
        <title>In-depth cultivation of the pig gut microbiome towards novel bacterial diversity and tailored functional studies.</title>
        <authorList>
            <person name="Wylensek D."/>
            <person name="Hitch T.C.A."/>
            <person name="Clavel T."/>
        </authorList>
    </citation>
    <scope>NUCLEOTIDE SEQUENCE [LARGE SCALE GENOMIC DNA]</scope>
    <source>
        <strain evidence="7 8">WCA3-693-APC-4?</strain>
    </source>
</reference>
<organism evidence="7 8">
    <name type="scientific">Tissierella pigra</name>
    <dbReference type="NCBI Taxonomy" id="2607614"/>
    <lineage>
        <taxon>Bacteria</taxon>
        <taxon>Bacillati</taxon>
        <taxon>Bacillota</taxon>
        <taxon>Tissierellia</taxon>
        <taxon>Tissierellales</taxon>
        <taxon>Tissierellaceae</taxon>
        <taxon>Tissierella</taxon>
    </lineage>
</organism>
<feature type="domain" description="RNA polymerase sigma-70 region 2" evidence="5">
    <location>
        <begin position="15"/>
        <end position="82"/>
    </location>
</feature>
<keyword evidence="8" id="KW-1185">Reference proteome</keyword>
<dbReference type="PANTHER" id="PTHR43133:SF60">
    <property type="entry name" value="RNA POLYMERASE SIGMA FACTOR SIGV"/>
    <property type="match status" value="1"/>
</dbReference>
<dbReference type="CDD" id="cd06171">
    <property type="entry name" value="Sigma70_r4"/>
    <property type="match status" value="1"/>
</dbReference>
<sequence>MYKEGEGLKKDIDLLVNEYKTKIYTFCFHLSKNKQDADDLFQDTWIKVFSSIDSFDESKSFEGWLYTITLNCYRDKYRKAKRWLNRIIDFNDTDTKNKILENAKSKLGLPEEEYCEEEEKRKVQQAVDKLDDKYRLPLVLYHFKSLSYKEIGEMLEIPEGTVKSRINTARKKLKCILKEDRYE</sequence>
<dbReference type="Gene3D" id="1.10.10.10">
    <property type="entry name" value="Winged helix-like DNA-binding domain superfamily/Winged helix DNA-binding domain"/>
    <property type="match status" value="1"/>
</dbReference>
<dbReference type="EMBL" id="VUNQ01000011">
    <property type="protein sequence ID" value="MSU01182.1"/>
    <property type="molecule type" value="Genomic_DNA"/>
</dbReference>
<evidence type="ECO:0000256" key="4">
    <source>
        <dbReference type="ARBA" id="ARBA00023163"/>
    </source>
</evidence>
<dbReference type="InterPro" id="IPR039425">
    <property type="entry name" value="RNA_pol_sigma-70-like"/>
</dbReference>
<evidence type="ECO:0000259" key="6">
    <source>
        <dbReference type="Pfam" id="PF08281"/>
    </source>
</evidence>
<keyword evidence="4" id="KW-0804">Transcription</keyword>
<dbReference type="GO" id="GO:0006352">
    <property type="term" value="P:DNA-templated transcription initiation"/>
    <property type="evidence" value="ECO:0007669"/>
    <property type="project" value="InterPro"/>
</dbReference>
<dbReference type="InterPro" id="IPR013325">
    <property type="entry name" value="RNA_pol_sigma_r2"/>
</dbReference>
<dbReference type="SUPFAM" id="SSF88946">
    <property type="entry name" value="Sigma2 domain of RNA polymerase sigma factors"/>
    <property type="match status" value="1"/>
</dbReference>
<gene>
    <name evidence="7" type="ORF">FYJ83_06825</name>
</gene>
<dbReference type="Gene3D" id="1.10.1740.10">
    <property type="match status" value="1"/>
</dbReference>
<evidence type="ECO:0000313" key="8">
    <source>
        <dbReference type="Proteomes" id="UP000469523"/>
    </source>
</evidence>
<keyword evidence="2" id="KW-0805">Transcription regulation</keyword>
<dbReference type="GO" id="GO:0016987">
    <property type="term" value="F:sigma factor activity"/>
    <property type="evidence" value="ECO:0007669"/>
    <property type="project" value="UniProtKB-KW"/>
</dbReference>
<dbReference type="InterPro" id="IPR014284">
    <property type="entry name" value="RNA_pol_sigma-70_dom"/>
</dbReference>
<protein>
    <submittedName>
        <fullName evidence="7">Sigma-70 family RNA polymerase sigma factor</fullName>
    </submittedName>
</protein>
<dbReference type="Proteomes" id="UP000469523">
    <property type="component" value="Unassembled WGS sequence"/>
</dbReference>
<keyword evidence="3" id="KW-0731">Sigma factor</keyword>
<dbReference type="SUPFAM" id="SSF88659">
    <property type="entry name" value="Sigma3 and sigma4 domains of RNA polymerase sigma factors"/>
    <property type="match status" value="1"/>
</dbReference>